<reference evidence="1 2" key="1">
    <citation type="submission" date="2012-12" db="EMBL/GenBank/DDBJ databases">
        <title>Genome assembly of Fulvivirga imtechensis AK7.</title>
        <authorList>
            <person name="Nupur N."/>
            <person name="Khatri I."/>
            <person name="Kumar R."/>
            <person name="Subramanian S."/>
            <person name="Pinnaka A."/>
        </authorList>
    </citation>
    <scope>NUCLEOTIDE SEQUENCE [LARGE SCALE GENOMIC DNA]</scope>
    <source>
        <strain evidence="1 2">AK7</strain>
    </source>
</reference>
<accession>L8JLC0</accession>
<dbReference type="AlphaFoldDB" id="L8JLC0"/>
<sequence>MHLVSMVGLDATAGFGSFFSVEGSKPIGFLPCNRWVNISGS</sequence>
<keyword evidence="2" id="KW-1185">Reference proteome</keyword>
<dbReference type="Proteomes" id="UP000011135">
    <property type="component" value="Unassembled WGS sequence"/>
</dbReference>
<proteinExistence type="predicted"/>
<evidence type="ECO:0000313" key="1">
    <source>
        <dbReference type="EMBL" id="ELR68192.1"/>
    </source>
</evidence>
<gene>
    <name evidence="1" type="ORF">C900_00667</name>
</gene>
<protein>
    <submittedName>
        <fullName evidence="1">Uncharacterized protein</fullName>
    </submittedName>
</protein>
<evidence type="ECO:0000313" key="2">
    <source>
        <dbReference type="Proteomes" id="UP000011135"/>
    </source>
</evidence>
<organism evidence="1 2">
    <name type="scientific">Fulvivirga imtechensis AK7</name>
    <dbReference type="NCBI Taxonomy" id="1237149"/>
    <lineage>
        <taxon>Bacteria</taxon>
        <taxon>Pseudomonadati</taxon>
        <taxon>Bacteroidota</taxon>
        <taxon>Cytophagia</taxon>
        <taxon>Cytophagales</taxon>
        <taxon>Fulvivirgaceae</taxon>
        <taxon>Fulvivirga</taxon>
    </lineage>
</organism>
<dbReference type="EMBL" id="AMZN01000133">
    <property type="protein sequence ID" value="ELR68192.1"/>
    <property type="molecule type" value="Genomic_DNA"/>
</dbReference>
<comment type="caution">
    <text evidence="1">The sequence shown here is derived from an EMBL/GenBank/DDBJ whole genome shotgun (WGS) entry which is preliminary data.</text>
</comment>
<name>L8JLC0_9BACT</name>